<keyword evidence="4" id="KW-1185">Reference proteome</keyword>
<proteinExistence type="predicted"/>
<dbReference type="SMART" id="SM00028">
    <property type="entry name" value="TPR"/>
    <property type="match status" value="2"/>
</dbReference>
<sequence length="839" mass="98431">MVEEPFQSKDPDLIRAEDKLAKKLHKNCNPAGKELNLKKSAKIFYKMGLLYKKRSPDKISLLRSAALFNAAILRNPEKHYDKHDLKHLCQKVLKLAKAQNLDANLQQISNEIAELAQQMRVETRSQLSELKNIPYDVTEEECKEIERKKITDVKRIQDMVSNKYTELMKHISVKCLEVMGPSPCQFAVVGMGSLARREITPYSDFEHIMLLEEGVQYKSNYGDVLHYFRWFSVLFQIIIINLKETIIPSMAIPTLNDVTKENGDWFFDAFTPRGISFDGLMPYACKFPLGRSEKTKNKPWTNELIQPVSRMLKYLDSDEDLKNGYHIGDIVTRTCFVFGNLKLYQQFAGKVSEKLHDSNAFNHTLLIKQLNEDLKKFDAFDSLYGLFVASKFNVKRVLYRSTSLFIAALGRIHKIDETSSFAIIKKLNDLKIIDDKTAHMFSYATAVSCQVRLSVYMKQNSQDDYVGEEELYLVFQNNIYNEVISTAGEKSVVDYFIIAYNLQNAIRSMNWLRNEPLRIIFRPSTKFLMLHLLRLFDRIITEWEGSLKKKAFHPLDEEDLYIRYYVANAYCEKRKYYKSLLMLDALEKEEKVCDLSIFAEIKTDKTWCMLSVGRFQEALLYAQESKEKILALNIPQSAKYYRLSRLCHMRGTCKTMLLQFDEGISEFEESEKHLNDIDEWPRKSLRRAHCFRNIAFCHYRLSDYDKALLTIHISLEICEKQRLPVHDKCECYHLIGLSYYEQANYKKALTYFEIELTKRLPFVTEETQDSDEYIRRQVALIKELQKVYFNWSFPLINFLASLKYCMVDFNCPTSPSSGDCTDYQNWCFYLRYNVFQWQE</sequence>
<evidence type="ECO:0000259" key="2">
    <source>
        <dbReference type="Pfam" id="PF03445"/>
    </source>
</evidence>
<dbReference type="PANTHER" id="PTHR19959">
    <property type="entry name" value="KINESIN LIGHT CHAIN"/>
    <property type="match status" value="1"/>
</dbReference>
<dbReference type="InterPro" id="IPR019734">
    <property type="entry name" value="TPR_rpt"/>
</dbReference>
<dbReference type="Proteomes" id="UP001642483">
    <property type="component" value="Unassembled WGS sequence"/>
</dbReference>
<evidence type="ECO:0000313" key="3">
    <source>
        <dbReference type="EMBL" id="CAK8674508.1"/>
    </source>
</evidence>
<keyword evidence="1" id="KW-0175">Coiled coil</keyword>
<dbReference type="Gene3D" id="1.25.40.10">
    <property type="entry name" value="Tetratricopeptide repeat domain"/>
    <property type="match status" value="1"/>
</dbReference>
<dbReference type="SUPFAM" id="SSF48452">
    <property type="entry name" value="TPR-like"/>
    <property type="match status" value="1"/>
</dbReference>
<dbReference type="InterPro" id="IPR005105">
    <property type="entry name" value="GlnD_Uridyltrans_N"/>
</dbReference>
<name>A0ABP0F8S2_CLALP</name>
<organism evidence="3 4">
    <name type="scientific">Clavelina lepadiformis</name>
    <name type="common">Light-bulb sea squirt</name>
    <name type="synonym">Ascidia lepadiformis</name>
    <dbReference type="NCBI Taxonomy" id="159417"/>
    <lineage>
        <taxon>Eukaryota</taxon>
        <taxon>Metazoa</taxon>
        <taxon>Chordata</taxon>
        <taxon>Tunicata</taxon>
        <taxon>Ascidiacea</taxon>
        <taxon>Aplousobranchia</taxon>
        <taxon>Clavelinidae</taxon>
        <taxon>Clavelina</taxon>
    </lineage>
</organism>
<evidence type="ECO:0000256" key="1">
    <source>
        <dbReference type="SAM" id="Coils"/>
    </source>
</evidence>
<feature type="domain" description="Protein-PII uridylyltransferase N-terminal" evidence="2">
    <location>
        <begin position="151"/>
        <end position="219"/>
    </location>
</feature>
<dbReference type="PANTHER" id="PTHR19959:SF119">
    <property type="entry name" value="FUNGAL LIPASE-LIKE DOMAIN-CONTAINING PROTEIN"/>
    <property type="match status" value="1"/>
</dbReference>
<reference evidence="3 4" key="1">
    <citation type="submission" date="2024-02" db="EMBL/GenBank/DDBJ databases">
        <authorList>
            <person name="Daric V."/>
            <person name="Darras S."/>
        </authorList>
    </citation>
    <scope>NUCLEOTIDE SEQUENCE [LARGE SCALE GENOMIC DNA]</scope>
</reference>
<feature type="coiled-coil region" evidence="1">
    <location>
        <begin position="98"/>
        <end position="125"/>
    </location>
</feature>
<dbReference type="InterPro" id="IPR011990">
    <property type="entry name" value="TPR-like_helical_dom_sf"/>
</dbReference>
<evidence type="ECO:0000313" key="4">
    <source>
        <dbReference type="Proteomes" id="UP001642483"/>
    </source>
</evidence>
<gene>
    <name evidence="3" type="ORF">CVLEPA_LOCUS4200</name>
</gene>
<protein>
    <recommendedName>
        <fullName evidence="2">Protein-PII uridylyltransferase N-terminal domain-containing protein</fullName>
    </recommendedName>
</protein>
<dbReference type="Pfam" id="PF03445">
    <property type="entry name" value="DUF294"/>
    <property type="match status" value="1"/>
</dbReference>
<dbReference type="Pfam" id="PF13424">
    <property type="entry name" value="TPR_12"/>
    <property type="match status" value="1"/>
</dbReference>
<comment type="caution">
    <text evidence="3">The sequence shown here is derived from an EMBL/GenBank/DDBJ whole genome shotgun (WGS) entry which is preliminary data.</text>
</comment>
<accession>A0ABP0F8S2</accession>
<dbReference type="EMBL" id="CAWYQH010000013">
    <property type="protein sequence ID" value="CAK8674508.1"/>
    <property type="molecule type" value="Genomic_DNA"/>
</dbReference>